<evidence type="ECO:0000313" key="2">
    <source>
        <dbReference type="Proteomes" id="UP000326759"/>
    </source>
</evidence>
<accession>A0A5N5TMN9</accession>
<dbReference type="OrthoDB" id="10505171at2759"/>
<evidence type="ECO:0000313" key="1">
    <source>
        <dbReference type="EMBL" id="KAB7507443.1"/>
    </source>
</evidence>
<reference evidence="1 2" key="1">
    <citation type="journal article" date="2019" name="PLoS Biol.">
        <title>Sex chromosomes control vertical transmission of feminizing Wolbachia symbionts in an isopod.</title>
        <authorList>
            <person name="Becking T."/>
            <person name="Chebbi M.A."/>
            <person name="Giraud I."/>
            <person name="Moumen B."/>
            <person name="Laverre T."/>
            <person name="Caubet Y."/>
            <person name="Peccoud J."/>
            <person name="Gilbert C."/>
            <person name="Cordaux R."/>
        </authorList>
    </citation>
    <scope>NUCLEOTIDE SEQUENCE [LARGE SCALE GENOMIC DNA]</scope>
    <source>
        <strain evidence="1">ANa2</strain>
        <tissue evidence="1">Whole body excluding digestive tract and cuticle</tissue>
    </source>
</reference>
<protein>
    <submittedName>
        <fullName evidence="1">Uncharacterized protein</fullName>
    </submittedName>
</protein>
<dbReference type="AlphaFoldDB" id="A0A5N5TMN9"/>
<proteinExistence type="predicted"/>
<name>A0A5N5TMN9_9CRUS</name>
<keyword evidence="2" id="KW-1185">Reference proteome</keyword>
<sequence length="483" mass="56414">MAESDEIEAQIVSPHRWGSHCVPDVPNPTGILTIIILCIPKGPDLDSDFVWRRLATPREAMIGLRSDGTPRRICSHLEIISSVKIKKEVLEKCAKYFNRDICCFNEFLMEKKASKDIWLVKMKKSCYMVQEMETEDEIESRIIEDEINCRLRAEDSPNWKLYYNYVGRDSTVSDDSGKYPHIYQLIFVFSTGTLDEFSCALICDLFLNILDCALKDAPFHRYSHLNMYDVGSKLESFITETISNMREDESYSGIAELFYKKMLIFPCSTFDFKEKEFENKDNPFKTKKCLFSRDDTQAFLSICRKKNIGTYAVFIVIINNVLFQYAKKKGFTGIFRSRALHIVNARFILNREDLKYTYKLGSYFLPYMQHFKLESTEVEEIFKEALGVEVVMERIVTKHMFWDQEAIRESFIKRSGSKYNSGTWNPHYCFSVTNLGNLDLFYSRHTPNNKFKVLSYERASPVLEGGHLDVIFYTFKDKLNVQF</sequence>
<dbReference type="EMBL" id="SEYY01000338">
    <property type="protein sequence ID" value="KAB7507443.1"/>
    <property type="molecule type" value="Genomic_DNA"/>
</dbReference>
<comment type="caution">
    <text evidence="1">The sequence shown here is derived from an EMBL/GenBank/DDBJ whole genome shotgun (WGS) entry which is preliminary data.</text>
</comment>
<gene>
    <name evidence="1" type="ORF">Anas_10305</name>
</gene>
<dbReference type="Proteomes" id="UP000326759">
    <property type="component" value="Unassembled WGS sequence"/>
</dbReference>
<organism evidence="1 2">
    <name type="scientific">Armadillidium nasatum</name>
    <dbReference type="NCBI Taxonomy" id="96803"/>
    <lineage>
        <taxon>Eukaryota</taxon>
        <taxon>Metazoa</taxon>
        <taxon>Ecdysozoa</taxon>
        <taxon>Arthropoda</taxon>
        <taxon>Crustacea</taxon>
        <taxon>Multicrustacea</taxon>
        <taxon>Malacostraca</taxon>
        <taxon>Eumalacostraca</taxon>
        <taxon>Peracarida</taxon>
        <taxon>Isopoda</taxon>
        <taxon>Oniscidea</taxon>
        <taxon>Crinocheta</taxon>
        <taxon>Armadillidiidae</taxon>
        <taxon>Armadillidium</taxon>
    </lineage>
</organism>